<evidence type="ECO:0000313" key="3">
    <source>
        <dbReference type="EMBL" id="KAB1640203.1"/>
    </source>
</evidence>
<keyword evidence="4" id="KW-1185">Reference proteome</keyword>
<dbReference type="InterPro" id="IPR000594">
    <property type="entry name" value="ThiF_NAD_FAD-bd"/>
</dbReference>
<dbReference type="RefSeq" id="WP_158049816.1">
    <property type="nucleotide sequence ID" value="NZ_WAJR01000016.1"/>
</dbReference>
<dbReference type="AlphaFoldDB" id="A0A6N6NKQ5"/>
<evidence type="ECO:0000259" key="2">
    <source>
        <dbReference type="Pfam" id="PF00899"/>
    </source>
</evidence>
<dbReference type="GO" id="GO:0008641">
    <property type="term" value="F:ubiquitin-like modifier activating enzyme activity"/>
    <property type="evidence" value="ECO:0007669"/>
    <property type="project" value="InterPro"/>
</dbReference>
<comment type="caution">
    <text evidence="3">The sequence shown here is derived from an EMBL/GenBank/DDBJ whole genome shotgun (WGS) entry which is preliminary data.</text>
</comment>
<reference evidence="3 4" key="1">
    <citation type="submission" date="2019-09" db="EMBL/GenBank/DDBJ databases">
        <title>Whole genome shotgun sequencing (WGS) of Ellagibacter isourolithinifaciens DSM 104140(T) and Adlercreutzia muris DSM 29508(T).</title>
        <authorList>
            <person name="Stoll D.A."/>
            <person name="Danylec N."/>
            <person name="Huch M."/>
        </authorList>
    </citation>
    <scope>NUCLEOTIDE SEQUENCE [LARGE SCALE GENOMIC DNA]</scope>
    <source>
        <strain evidence="3 4">DSM 104140</strain>
    </source>
</reference>
<dbReference type="CDD" id="cd00755">
    <property type="entry name" value="YgdL_like"/>
    <property type="match status" value="1"/>
</dbReference>
<name>A0A6N6NKQ5_9ACTN</name>
<dbReference type="PANTHER" id="PTHR43267:SF1">
    <property type="entry name" value="TRNA THREONYLCARBAMOYLADENOSINE DEHYDRATASE"/>
    <property type="match status" value="1"/>
</dbReference>
<dbReference type="EMBL" id="WAJR01000016">
    <property type="protein sequence ID" value="KAB1640203.1"/>
    <property type="molecule type" value="Genomic_DNA"/>
</dbReference>
<dbReference type="GO" id="GO:0061503">
    <property type="term" value="F:tRNA threonylcarbamoyladenosine dehydratase"/>
    <property type="evidence" value="ECO:0007669"/>
    <property type="project" value="TreeGrafter"/>
</dbReference>
<organism evidence="3 4">
    <name type="scientific">Ellagibacter isourolithinifaciens</name>
    <dbReference type="NCBI Taxonomy" id="2137581"/>
    <lineage>
        <taxon>Bacteria</taxon>
        <taxon>Bacillati</taxon>
        <taxon>Actinomycetota</taxon>
        <taxon>Coriobacteriia</taxon>
        <taxon>Eggerthellales</taxon>
        <taxon>Eggerthellaceae</taxon>
        <taxon>Ellagibacter</taxon>
    </lineage>
</organism>
<dbReference type="Proteomes" id="UP000468668">
    <property type="component" value="Unassembled WGS sequence"/>
</dbReference>
<evidence type="ECO:0000256" key="1">
    <source>
        <dbReference type="SAM" id="MobiDB-lite"/>
    </source>
</evidence>
<dbReference type="OrthoDB" id="9804286at2"/>
<accession>A0A6N6NKQ5</accession>
<feature type="domain" description="THIF-type NAD/FAD binding fold" evidence="2">
    <location>
        <begin position="35"/>
        <end position="173"/>
    </location>
</feature>
<dbReference type="SUPFAM" id="SSF69572">
    <property type="entry name" value="Activating enzymes of the ubiquitin-like proteins"/>
    <property type="match status" value="1"/>
</dbReference>
<dbReference type="Gene3D" id="3.40.50.720">
    <property type="entry name" value="NAD(P)-binding Rossmann-like Domain"/>
    <property type="match status" value="1"/>
</dbReference>
<sequence>MAKTAEPNTTPAPDGRPLVARTSPLEDRWGRLSIVFGQDGVDLLAGKKVLLFGLGGVGSNCLEPLARGGIGSFVLVDCDVVQPSNVNRQAVAWESTIGRRKTDVAREMVRAINPEAHVETVDEFVLTENLPAFLDAHGDVDFVIDAIDTVSAKIALAKLCEDRGLSLVCSAGAADRFFPERLSFANIYDTHDCGLCRILRKEARKLGIKRWTILYSDEPSARELLGTPRLPEPEQVPGERRRKLPLGTTSWMPPIMGQMIAGYVICSLMGLENGGRSL</sequence>
<feature type="region of interest" description="Disordered" evidence="1">
    <location>
        <begin position="1"/>
        <end position="21"/>
    </location>
</feature>
<dbReference type="Pfam" id="PF00899">
    <property type="entry name" value="ThiF"/>
    <property type="match status" value="1"/>
</dbReference>
<feature type="compositionally biased region" description="Polar residues" evidence="1">
    <location>
        <begin position="1"/>
        <end position="11"/>
    </location>
</feature>
<dbReference type="InterPro" id="IPR045886">
    <property type="entry name" value="ThiF/MoeB/HesA"/>
</dbReference>
<dbReference type="GeneID" id="98658157"/>
<proteinExistence type="predicted"/>
<protein>
    <submittedName>
        <fullName evidence="3">tRNA threonylcarbamoyladenosine dehydratase</fullName>
    </submittedName>
</protein>
<evidence type="ECO:0000313" key="4">
    <source>
        <dbReference type="Proteomes" id="UP000468668"/>
    </source>
</evidence>
<gene>
    <name evidence="3" type="ORF">F8C90_07020</name>
</gene>
<dbReference type="GO" id="GO:0061504">
    <property type="term" value="P:cyclic threonylcarbamoyladenosine biosynthetic process"/>
    <property type="evidence" value="ECO:0007669"/>
    <property type="project" value="TreeGrafter"/>
</dbReference>
<dbReference type="InterPro" id="IPR035985">
    <property type="entry name" value="Ubiquitin-activating_enz"/>
</dbReference>
<dbReference type="PANTHER" id="PTHR43267">
    <property type="entry name" value="TRNA THREONYLCARBAMOYLADENOSINE DEHYDRATASE"/>
    <property type="match status" value="1"/>
</dbReference>